<evidence type="ECO:0000256" key="3">
    <source>
        <dbReference type="ARBA" id="ARBA00022801"/>
    </source>
</evidence>
<evidence type="ECO:0000256" key="4">
    <source>
        <dbReference type="ARBA" id="ARBA00023001"/>
    </source>
</evidence>
<evidence type="ECO:0000256" key="8">
    <source>
        <dbReference type="ARBA" id="ARBA00023326"/>
    </source>
</evidence>
<evidence type="ECO:0000256" key="9">
    <source>
        <dbReference type="RuleBase" id="RU361164"/>
    </source>
</evidence>
<dbReference type="PRINTS" id="PR00734">
    <property type="entry name" value="GLHYDRLASE7"/>
</dbReference>
<reference evidence="10 11" key="1">
    <citation type="submission" date="2023-08" db="EMBL/GenBank/DDBJ databases">
        <title>Black Yeasts Isolated from many extreme environments.</title>
        <authorList>
            <person name="Coleine C."/>
            <person name="Stajich J.E."/>
            <person name="Selbmann L."/>
        </authorList>
    </citation>
    <scope>NUCLEOTIDE SEQUENCE [LARGE SCALE GENOMIC DNA]</scope>
    <source>
        <strain evidence="10 11">CCFEE 5935</strain>
    </source>
</reference>
<organism evidence="10 11">
    <name type="scientific">Saxophila tyrrhenica</name>
    <dbReference type="NCBI Taxonomy" id="1690608"/>
    <lineage>
        <taxon>Eukaryota</taxon>
        <taxon>Fungi</taxon>
        <taxon>Dikarya</taxon>
        <taxon>Ascomycota</taxon>
        <taxon>Pezizomycotina</taxon>
        <taxon>Dothideomycetes</taxon>
        <taxon>Dothideomycetidae</taxon>
        <taxon>Mycosphaerellales</taxon>
        <taxon>Extremaceae</taxon>
        <taxon>Saxophila</taxon>
    </lineage>
</organism>
<sequence length="335" mass="36429">MWPEIRSPGADYQSTGVQADEGSVTLHMYQKYQGELVAVGPQVYLLDEKGHDYEMLHLLSQEISFEVDVSNLPCGMNGGMYLAEMEPSGGRGPLNPAGASLGTGYCDSQCYTSYAFVNGVANVDGSGTCCNEMDLWEANSKANQLTPHPCSITGFYACEEKECGDGKKGVCDKVGCSFNPYALGAQDFYGVHGKADTSKPFRVITRFITDDGTKRRNLVEIRRMYVQDGKALPNAEVTLRRENYNPIIPSYCQATDADSFARHEGLDSIGGALRRGMVLVMGIWNEGTDNLNWLDAGDAGPCNRMGGSPTAIKKNYPKTSVTFSDIRWGGFGTTC</sequence>
<comment type="caution">
    <text evidence="10">The sequence shown here is derived from an EMBL/GenBank/DDBJ whole genome shotgun (WGS) entry which is preliminary data.</text>
</comment>
<dbReference type="SUPFAM" id="SSF49899">
    <property type="entry name" value="Concanavalin A-like lectins/glucanases"/>
    <property type="match status" value="1"/>
</dbReference>
<dbReference type="Pfam" id="PF00840">
    <property type="entry name" value="Glyco_hydro_7"/>
    <property type="match status" value="1"/>
</dbReference>
<dbReference type="PANTHER" id="PTHR33753:SF1">
    <property type="entry name" value="ENDO-BETA-1,4-GLUCANASE CELB"/>
    <property type="match status" value="1"/>
</dbReference>
<dbReference type="AlphaFoldDB" id="A0AAV9PF01"/>
<dbReference type="Proteomes" id="UP001337655">
    <property type="component" value="Unassembled WGS sequence"/>
</dbReference>
<evidence type="ECO:0000256" key="6">
    <source>
        <dbReference type="ARBA" id="ARBA00023277"/>
    </source>
</evidence>
<dbReference type="PANTHER" id="PTHR33753">
    <property type="entry name" value="1,4-BETA-D-GLUCAN CELLOBIOHYDROLASE B"/>
    <property type="match status" value="1"/>
</dbReference>
<keyword evidence="11" id="KW-1185">Reference proteome</keyword>
<dbReference type="RefSeq" id="XP_064660661.1">
    <property type="nucleotide sequence ID" value="XM_064800710.1"/>
</dbReference>
<evidence type="ECO:0000313" key="11">
    <source>
        <dbReference type="Proteomes" id="UP001337655"/>
    </source>
</evidence>
<comment type="catalytic activity">
    <reaction evidence="1">
        <text>Endohydrolysis of (1-&gt;4)-beta-D-glucosidic linkages in cellulose, lichenin and cereal beta-D-glucans.</text>
        <dbReference type="EC" id="3.2.1.4"/>
    </reaction>
</comment>
<dbReference type="GO" id="GO:0030245">
    <property type="term" value="P:cellulose catabolic process"/>
    <property type="evidence" value="ECO:0007669"/>
    <property type="project" value="UniProtKB-KW"/>
</dbReference>
<dbReference type="InterPro" id="IPR001722">
    <property type="entry name" value="Glyco_hydro_7"/>
</dbReference>
<evidence type="ECO:0000256" key="1">
    <source>
        <dbReference type="ARBA" id="ARBA00000966"/>
    </source>
</evidence>
<gene>
    <name evidence="10" type="ORF">LTR77_003453</name>
</gene>
<evidence type="ECO:0000256" key="2">
    <source>
        <dbReference type="ARBA" id="ARBA00006044"/>
    </source>
</evidence>
<dbReference type="EC" id="3.2.1.-" evidence="9"/>
<dbReference type="Gene3D" id="2.70.100.10">
    <property type="entry name" value="Glycoside hydrolase, family 7, domain"/>
    <property type="match status" value="1"/>
</dbReference>
<dbReference type="InterPro" id="IPR013320">
    <property type="entry name" value="ConA-like_dom_sf"/>
</dbReference>
<keyword evidence="7 9" id="KW-0326">Glycosidase</keyword>
<evidence type="ECO:0000256" key="5">
    <source>
        <dbReference type="ARBA" id="ARBA00023180"/>
    </source>
</evidence>
<keyword evidence="5" id="KW-0325">Glycoprotein</keyword>
<dbReference type="GeneID" id="89924800"/>
<protein>
    <recommendedName>
        <fullName evidence="9">Glucanase</fullName>
        <ecNumber evidence="9">3.2.1.-</ecNumber>
    </recommendedName>
</protein>
<comment type="similarity">
    <text evidence="2 9">Belongs to the glycosyl hydrolase 7 (cellulase C) family.</text>
</comment>
<evidence type="ECO:0000313" key="10">
    <source>
        <dbReference type="EMBL" id="KAK5171817.1"/>
    </source>
</evidence>
<keyword evidence="3 9" id="KW-0378">Hydrolase</keyword>
<proteinExistence type="inferred from homology"/>
<keyword evidence="4 9" id="KW-0136">Cellulose degradation</keyword>
<dbReference type="InterPro" id="IPR037019">
    <property type="entry name" value="Glyco_hydro_7_sf"/>
</dbReference>
<dbReference type="GO" id="GO:0008810">
    <property type="term" value="F:cellulase activity"/>
    <property type="evidence" value="ECO:0007669"/>
    <property type="project" value="UniProtKB-EC"/>
</dbReference>
<name>A0AAV9PF01_9PEZI</name>
<keyword evidence="6" id="KW-0119">Carbohydrate metabolism</keyword>
<dbReference type="EMBL" id="JAVRRT010000005">
    <property type="protein sequence ID" value="KAK5171817.1"/>
    <property type="molecule type" value="Genomic_DNA"/>
</dbReference>
<accession>A0AAV9PF01</accession>
<keyword evidence="8 9" id="KW-0624">Polysaccharide degradation</keyword>
<evidence type="ECO:0000256" key="7">
    <source>
        <dbReference type="ARBA" id="ARBA00023295"/>
    </source>
</evidence>